<dbReference type="SUPFAM" id="SSF56672">
    <property type="entry name" value="DNA/RNA polymerases"/>
    <property type="match status" value="1"/>
</dbReference>
<reference evidence="7" key="1">
    <citation type="submission" date="2025-08" db="UniProtKB">
        <authorList>
            <consortium name="RefSeq"/>
        </authorList>
    </citation>
    <scope>IDENTIFICATION</scope>
    <source>
        <tissue evidence="7">Spleen</tissue>
    </source>
</reference>
<evidence type="ECO:0000256" key="1">
    <source>
        <dbReference type="ARBA" id="ARBA00010879"/>
    </source>
</evidence>
<dbReference type="Pfam" id="PF00078">
    <property type="entry name" value="RVT_1"/>
    <property type="match status" value="1"/>
</dbReference>
<feature type="compositionally biased region" description="Low complexity" evidence="2">
    <location>
        <begin position="19"/>
        <end position="30"/>
    </location>
</feature>
<proteinExistence type="inferred from homology"/>
<evidence type="ECO:0000259" key="3">
    <source>
        <dbReference type="Pfam" id="PF00078"/>
    </source>
</evidence>
<dbReference type="Pfam" id="PF17919">
    <property type="entry name" value="RT_RNaseH_2"/>
    <property type="match status" value="1"/>
</dbReference>
<feature type="region of interest" description="Disordered" evidence="2">
    <location>
        <begin position="1245"/>
        <end position="1267"/>
    </location>
</feature>
<evidence type="ECO:0000313" key="7">
    <source>
        <dbReference type="RefSeq" id="XP_006839674.1"/>
    </source>
</evidence>
<feature type="compositionally biased region" description="Acidic residues" evidence="2">
    <location>
        <begin position="131"/>
        <end position="154"/>
    </location>
</feature>
<dbReference type="Gene3D" id="2.40.70.10">
    <property type="entry name" value="Acid Proteases"/>
    <property type="match status" value="1"/>
</dbReference>
<feature type="domain" description="DUF4939" evidence="4">
    <location>
        <begin position="195"/>
        <end position="280"/>
    </location>
</feature>
<dbReference type="Proteomes" id="UP000504623">
    <property type="component" value="Unplaced"/>
</dbReference>
<evidence type="ECO:0000256" key="2">
    <source>
        <dbReference type="SAM" id="MobiDB-lite"/>
    </source>
</evidence>
<dbReference type="Gene3D" id="3.30.70.270">
    <property type="match status" value="2"/>
</dbReference>
<feature type="compositionally biased region" description="Acidic residues" evidence="2">
    <location>
        <begin position="89"/>
        <end position="101"/>
    </location>
</feature>
<dbReference type="InterPro" id="IPR032549">
    <property type="entry name" value="DUF4939"/>
</dbReference>
<dbReference type="InterPro" id="IPR043128">
    <property type="entry name" value="Rev_trsase/Diguanyl_cyclase"/>
</dbReference>
<feature type="compositionally biased region" description="Acidic residues" evidence="2">
    <location>
        <begin position="583"/>
        <end position="592"/>
    </location>
</feature>
<feature type="region of interest" description="Disordered" evidence="2">
    <location>
        <begin position="1"/>
        <end position="161"/>
    </location>
</feature>
<feature type="region of interest" description="Disordered" evidence="2">
    <location>
        <begin position="1329"/>
        <end position="1359"/>
    </location>
</feature>
<dbReference type="CDD" id="cd00303">
    <property type="entry name" value="retropepsin_like"/>
    <property type="match status" value="1"/>
</dbReference>
<name>A0A9B0T3Y8_CHRAS</name>
<organism evidence="6 7">
    <name type="scientific">Chrysochloris asiatica</name>
    <name type="common">Cape golden mole</name>
    <dbReference type="NCBI Taxonomy" id="185453"/>
    <lineage>
        <taxon>Eukaryota</taxon>
        <taxon>Metazoa</taxon>
        <taxon>Chordata</taxon>
        <taxon>Craniata</taxon>
        <taxon>Vertebrata</taxon>
        <taxon>Euteleostomi</taxon>
        <taxon>Mammalia</taxon>
        <taxon>Eutheria</taxon>
        <taxon>Afrotheria</taxon>
        <taxon>Chrysochloridae</taxon>
        <taxon>Chrysochlorinae</taxon>
        <taxon>Chrysochloris</taxon>
    </lineage>
</organism>
<dbReference type="InterPro" id="IPR043502">
    <property type="entry name" value="DNA/RNA_pol_sf"/>
</dbReference>
<feature type="compositionally biased region" description="Acidic residues" evidence="2">
    <location>
        <begin position="65"/>
        <end position="79"/>
    </location>
</feature>
<dbReference type="SUPFAM" id="SSF50630">
    <property type="entry name" value="Acid proteases"/>
    <property type="match status" value="1"/>
</dbReference>
<gene>
    <name evidence="7" type="primary">LOC102834123</name>
</gene>
<feature type="region of interest" description="Disordered" evidence="2">
    <location>
        <begin position="562"/>
        <end position="601"/>
    </location>
</feature>
<dbReference type="CDD" id="cd01647">
    <property type="entry name" value="RT_LTR"/>
    <property type="match status" value="1"/>
</dbReference>
<evidence type="ECO:0000259" key="4">
    <source>
        <dbReference type="Pfam" id="PF16297"/>
    </source>
</evidence>
<dbReference type="OrthoDB" id="8000983at2759"/>
<dbReference type="Pfam" id="PF13975">
    <property type="entry name" value="gag-asp_proteas"/>
    <property type="match status" value="1"/>
</dbReference>
<feature type="compositionally biased region" description="Basic and acidic residues" evidence="2">
    <location>
        <begin position="1339"/>
        <end position="1359"/>
    </location>
</feature>
<dbReference type="GeneID" id="102834123"/>
<dbReference type="InterPro" id="IPR000477">
    <property type="entry name" value="RT_dom"/>
</dbReference>
<dbReference type="InterPro" id="IPR041577">
    <property type="entry name" value="RT_RNaseH_2"/>
</dbReference>
<dbReference type="PANTHER" id="PTHR15503">
    <property type="entry name" value="LDOC1 RELATED"/>
    <property type="match status" value="1"/>
</dbReference>
<evidence type="ECO:0000259" key="5">
    <source>
        <dbReference type="Pfam" id="PF17919"/>
    </source>
</evidence>
<dbReference type="InterPro" id="IPR021109">
    <property type="entry name" value="Peptidase_aspartic_dom_sf"/>
</dbReference>
<feature type="domain" description="Reverse transcriptase/retrotransposon-derived protein RNase H-like" evidence="5">
    <location>
        <begin position="845"/>
        <end position="941"/>
    </location>
</feature>
<comment type="similarity">
    <text evidence="1">Belongs to the beta type-B retroviral polymerase family. HERV class-II K(HML-2) pol subfamily.</text>
</comment>
<evidence type="ECO:0000313" key="6">
    <source>
        <dbReference type="Proteomes" id="UP000504623"/>
    </source>
</evidence>
<feature type="domain" description="Reverse transcriptase" evidence="3">
    <location>
        <begin position="712"/>
        <end position="782"/>
    </location>
</feature>
<sequence>MIEPSEDSFETMMERKNPSSKQMESSEGSSNTTVETSGSQAQLMKEPTSGSAQERKEPPRSSAQEVEELPTDLLQDMEEPSSGPHQEIEDPPNDLLQDMEESCNGSRQAMGGPRHEAAGRMGEPSVKPCGDDDEEDSDTDLSEWSDEEQEEEEEGQRWSEEELRAAVRSITSLYYQMQDLREHQRVAEKILLNGLHDGQLPLPLPFTGDRREYREFIVLCQLILQNYPRLFYNDRLRIGYVITHLSGLALEWAKGLLQNESPMINNFPGFLAAMSNVFEYRQALKMAEEAMFSIKQKNRPAAAYIAEFQSLVPILGWPDEVLQAHLCQGLNEDIRHYLFRVPQPESLESLIVLVLQIEEKLAERRALLRLPPEARPRNLTWIDSPSPEKWMVNSWLPNEVHPAIERAHIFLLLMVRVSPYHSVAVQALVDSGAGSNFMDERFAQEHYVELYEKTYPQQVQTADGSLVGDEPVWLYTEPLVCIHQNHHEYIEFDIIPSPIFSVILGVNWLRTHSPDVDWIKGRCTFHSPYCLQNCFRPPPPCIALERQGLSLLPGLPPPYSDLADVFNPKEADDETSDQPSSDGSDDLSESEPSELQQAGDSDHDEIFYECPSTASWEPASTGMQDRARLHDEYWDPQDMLTNRQDYIQMIPELFDQLHGATWFTKLELRGTIVEESMRIHQAEDVWRAAFGLEYQEMDSYQPFEISSDPVVPQSVIHCILKGMLGYFVITYGQDVVIYSMSQEEHPHHVRQVLVRFRRHNIYCSLEKSQFHRNTIEFLGFVITPKGVKLNKSLVTTVTGYPIPGSKKSLRHLIEFIFPYRHFVERFIIIIEPLLRQLLYHRGFYWGDEEQEAFECLKRAFRKAPLLHHPKPQNPFFLETGVTKTSLHAALIQVDEQTGKKVYCAFYSRNISPIEDDYSQLEMRILPIRAAFTVWCRYLENTEEPIMILLNTEDLASLNNDRLTVLLPGHWVFFFSHFNFDVMEWPTQDGHRVRLPHRGHRPGAFHPETFSQHLLLFRRDSQGDLASAFSQEGENGDAQHPGEQDSQQTRVALLPIDQIVNTFLLQFGAVQVRAVVLHFLRSLLLWKSNLALATILLMLKLRPRLLQMTAPNPLVAQPGPGRPLCLILDSSLITNRGMANAIAELLIRTPPLVVANTLPVRERPQLFLGPGHWQRNALLPQAHQGLQLTPNFWLLLCEFFGVSVTPGDERHPAPREQRSLELHIVDDENVILREAQQGDLQRYRQGGLHDGLQDSPQDDQENAVQEAQPRDAVMATAATVALPTPRHSQAHPAVLAFLRDTRATERRPALLTRGLVARLLIRFLRMARAQAAPSTVRASPPRDGDNLEEPPNSHEDRDQV</sequence>
<dbReference type="Pfam" id="PF16297">
    <property type="entry name" value="DUF4939"/>
    <property type="match status" value="1"/>
</dbReference>
<feature type="compositionally biased region" description="Polar residues" evidence="2">
    <location>
        <begin position="31"/>
        <end position="52"/>
    </location>
</feature>
<dbReference type="PANTHER" id="PTHR15503:SF39">
    <property type="entry name" value="RETROTRANSPOSON-LIKE PROTEIN 1"/>
    <property type="match status" value="1"/>
</dbReference>
<dbReference type="InterPro" id="IPR032567">
    <property type="entry name" value="RTL1-rel"/>
</dbReference>
<protein>
    <submittedName>
        <fullName evidence="7">Retrotransposon-like protein 1-like</fullName>
    </submittedName>
</protein>
<accession>A0A9B0T3Y8</accession>
<dbReference type="RefSeq" id="XP_006839674.1">
    <property type="nucleotide sequence ID" value="XM_006839611.1"/>
</dbReference>
<keyword evidence="6" id="KW-1185">Reference proteome</keyword>